<gene>
    <name evidence="3" type="primary">ie0</name>
    <name evidence="3" type="ORF">HynVgp016</name>
</gene>
<dbReference type="KEGG" id="vg:3890552"/>
<accession>Q2NNT1</accession>
<reference evidence="3 4" key="2">
    <citation type="journal article" date="2004" name="Virology">
        <title>Identification and functional analysis of Hyphantria cunea nucleopolyhedrovirus iap genes.</title>
        <authorList>
            <person name="Ikeda M."/>
            <person name="Yanagimoto K."/>
            <person name="Kobayashi M."/>
        </authorList>
    </citation>
    <scope>NUCLEOTIDE SEQUENCE [LARGE SCALE GENOMIC DNA]</scope>
</reference>
<keyword evidence="1" id="KW-0863">Zinc-finger</keyword>
<dbReference type="PROSITE" id="PS50089">
    <property type="entry name" value="ZF_RING_2"/>
    <property type="match status" value="1"/>
</dbReference>
<dbReference type="InterPro" id="IPR007954">
    <property type="entry name" value="Baculo_IE-1"/>
</dbReference>
<dbReference type="Proteomes" id="UP000202376">
    <property type="component" value="Segment"/>
</dbReference>
<keyword evidence="1" id="KW-0862">Zinc</keyword>
<dbReference type="RefSeq" id="YP_473204.1">
    <property type="nucleotide sequence ID" value="NC_007767.1"/>
</dbReference>
<name>Q2NNT1_NPVHC</name>
<sequence>MIKGTYWPNMDSGACETNKIIDFNFIFARMYNADILTDTKMQAGVRAAAFALIDDKHFELYRRRIENDFFRYRDQCDDSTTSAHLPKDCCCHHFIGDAVRIIDCVKKMDVIHNGNVNVIVLLPYLKQLQAALALLHDAFACCSNTINGLQMYVQELVLHCLQCADKIETANRTLQVMSLFLDTNVLYECDLCKEASTDRRFLKPKECCQYALCNACCVTLWKTANTHAKCPACSTSFKS</sequence>
<dbReference type="InterPro" id="IPR001841">
    <property type="entry name" value="Znf_RING"/>
</dbReference>
<keyword evidence="4" id="KW-1185">Reference proteome</keyword>
<feature type="domain" description="RING-type" evidence="2">
    <location>
        <begin position="189"/>
        <end position="234"/>
    </location>
</feature>
<dbReference type="EMBL" id="AP009046">
    <property type="protein sequence ID" value="BAE72305.1"/>
    <property type="molecule type" value="Genomic_DNA"/>
</dbReference>
<dbReference type="Pfam" id="PF05290">
    <property type="entry name" value="Baculo_IE-1"/>
    <property type="match status" value="1"/>
</dbReference>
<evidence type="ECO:0000256" key="1">
    <source>
        <dbReference type="PROSITE-ProRule" id="PRU00175"/>
    </source>
</evidence>
<reference evidence="3 4" key="1">
    <citation type="journal article" date="2002" name="Virus Genes">
        <title>Identification and characterization of Hyphantria cunea nucleopolyhedrovirus homologous repeated regions.</title>
        <authorList>
            <person name="FelipeAlves C.A."/>
            <person name="Ikeda M."/>
            <person name="Kobayashi M."/>
        </authorList>
    </citation>
    <scope>NUCLEOTIDE SEQUENCE [LARGE SCALE GENOMIC DNA]</scope>
</reference>
<reference evidence="3 4" key="3">
    <citation type="journal article" date="2006" name="J. Gen. Virol.">
        <title>Gene organization and complete sequence of the Hyphantria cunea nucleopolyhedrovirus genome.</title>
        <authorList>
            <person name="Ikeda M."/>
            <person name="Shikata M."/>
            <person name="Shirata N."/>
            <person name="Chaeychomsri S."/>
            <person name="Kobayashi M."/>
        </authorList>
    </citation>
    <scope>NUCLEOTIDE SEQUENCE [LARGE SCALE GENOMIC DNA]</scope>
</reference>
<evidence type="ECO:0000313" key="4">
    <source>
        <dbReference type="Proteomes" id="UP000202376"/>
    </source>
</evidence>
<dbReference type="GO" id="GO:0008270">
    <property type="term" value="F:zinc ion binding"/>
    <property type="evidence" value="ECO:0007669"/>
    <property type="project" value="UniProtKB-KW"/>
</dbReference>
<dbReference type="GeneID" id="3890552"/>
<protein>
    <submittedName>
        <fullName evidence="3">IE0</fullName>
    </submittedName>
</protein>
<evidence type="ECO:0000259" key="2">
    <source>
        <dbReference type="PROSITE" id="PS50089"/>
    </source>
</evidence>
<organismHost>
    <name type="scientific">Lepidoptera</name>
    <name type="common">moths &amp; butterflies</name>
    <dbReference type="NCBI Taxonomy" id="7088"/>
</organismHost>
<keyword evidence="1" id="KW-0479">Metal-binding</keyword>
<evidence type="ECO:0000313" key="3">
    <source>
        <dbReference type="EMBL" id="BAE72305.1"/>
    </source>
</evidence>
<dbReference type="OrthoDB" id="14620at10239"/>
<organism evidence="3 4">
    <name type="scientific">Hyphantria cunea nuclear polyhedrosis virus</name>
    <name type="common">HcNPV</name>
    <dbReference type="NCBI Taxonomy" id="28288"/>
    <lineage>
        <taxon>Viruses</taxon>
        <taxon>Viruses incertae sedis</taxon>
        <taxon>Naldaviricetes</taxon>
        <taxon>Lefavirales</taxon>
        <taxon>Baculoviridae</taxon>
        <taxon>Alphabaculovirus</taxon>
        <taxon>Alphabaculovirus hycuneae</taxon>
    </lineage>
</organism>
<proteinExistence type="predicted"/>